<evidence type="ECO:0000313" key="15">
    <source>
        <dbReference type="Proteomes" id="UP000321612"/>
    </source>
</evidence>
<evidence type="ECO:0000256" key="3">
    <source>
        <dbReference type="ARBA" id="ARBA00022448"/>
    </source>
</evidence>
<gene>
    <name evidence="10 14" type="primary">secY</name>
    <name evidence="14" type="ORF">ETF27_03585</name>
</gene>
<reference evidence="15" key="1">
    <citation type="submission" date="2019-05" db="EMBL/GenBank/DDBJ databases">
        <title>Prevotella brunnea sp. nov., isolated from a wound of a patient.</title>
        <authorList>
            <person name="Buhl M."/>
        </authorList>
    </citation>
    <scope>NUCLEOTIDE SEQUENCE [LARGE SCALE GENOMIC DNA]</scope>
    <source>
        <strain evidence="15">A2672</strain>
    </source>
</reference>
<dbReference type="PRINTS" id="PR00303">
    <property type="entry name" value="SECYTRNLCASE"/>
</dbReference>
<dbReference type="AlphaFoldDB" id="A0A5C8GLL5"/>
<dbReference type="PANTHER" id="PTHR10906">
    <property type="entry name" value="SECY/SEC61-ALPHA FAMILY MEMBER"/>
    <property type="match status" value="1"/>
</dbReference>
<dbReference type="Gene3D" id="1.10.3370.10">
    <property type="entry name" value="SecY subunit domain"/>
    <property type="match status" value="1"/>
</dbReference>
<dbReference type="GO" id="GO:0006605">
    <property type="term" value="P:protein targeting"/>
    <property type="evidence" value="ECO:0007669"/>
    <property type="project" value="UniProtKB-UniRule"/>
</dbReference>
<dbReference type="GO" id="GO:0005886">
    <property type="term" value="C:plasma membrane"/>
    <property type="evidence" value="ECO:0007669"/>
    <property type="project" value="UniProtKB-SubCell"/>
</dbReference>
<keyword evidence="8 10" id="KW-0472">Membrane</keyword>
<dbReference type="OrthoDB" id="9809248at2"/>
<keyword evidence="10" id="KW-1003">Cell membrane</keyword>
<dbReference type="InterPro" id="IPR023201">
    <property type="entry name" value="SecY_dom_sf"/>
</dbReference>
<dbReference type="RefSeq" id="WP_130830043.1">
    <property type="nucleotide sequence ID" value="NZ_SDIK01000022.1"/>
</dbReference>
<feature type="transmembrane region" description="Helical" evidence="10">
    <location>
        <begin position="69"/>
        <end position="95"/>
    </location>
</feature>
<accession>A0A5C8GLL5</accession>
<keyword evidence="6 10" id="KW-1133">Transmembrane helix</keyword>
<dbReference type="FunFam" id="1.10.3370.10:FF:000001">
    <property type="entry name" value="Preprotein translocase subunit SecY"/>
    <property type="match status" value="1"/>
</dbReference>
<comment type="similarity">
    <text evidence="2 10 13">Belongs to the SecY/SEC61-alpha family.</text>
</comment>
<proteinExistence type="inferred from homology"/>
<comment type="subcellular location">
    <subcellularLocation>
        <location evidence="10">Cell membrane</location>
        <topology evidence="10">Multi-pass membrane protein</topology>
    </subcellularLocation>
    <subcellularLocation>
        <location evidence="1 12">Membrane</location>
        <topology evidence="1 12">Multi-pass membrane protein</topology>
    </subcellularLocation>
</comment>
<dbReference type="PIRSF" id="PIRSF004557">
    <property type="entry name" value="SecY"/>
    <property type="match status" value="1"/>
</dbReference>
<evidence type="ECO:0000256" key="9">
    <source>
        <dbReference type="ARBA" id="ARBA00039733"/>
    </source>
</evidence>
<evidence type="ECO:0000256" key="13">
    <source>
        <dbReference type="RuleBase" id="RU004349"/>
    </source>
</evidence>
<comment type="function">
    <text evidence="10 11">The central subunit of the protein translocation channel SecYEG. Consists of two halves formed by TMs 1-5 and 6-10. These two domains form a lateral gate at the front which open onto the bilayer between TMs 2 and 7, and are clamped together by SecE at the back. The channel is closed by both a pore ring composed of hydrophobic SecY resides and a short helix (helix 2A) on the extracellular side of the membrane which forms a plug. The plug probably moves laterally to allow the channel to open. The ring and the pore may move independently.</text>
</comment>
<keyword evidence="5 10" id="KW-0653">Protein transport</keyword>
<sequence length="446" mass="48968">MKKFIETLKNCWKVEDLRQRLLITILFTAIYRFGSFIVLPGINPALLEKLQSQTAGGLMSLLDMFSGGAFSHASIFALGIMPYISASIVMQLLAVAVPYFQKMQREGESGHKKINWYTRVLTIIILFFQAPAYLINLKTQAAGALASGVSWTAFIFSASIILAAGSMFILWLGERITDKGVGNGISLIIMVGIIARLPQAFIQEVSSRFTAITSGGLVMFIVELIILYAVMCAAILLTQATRKVPVQYAKRIVGNKQYGGARQYIPLKLFAANVMPIIFAQALMFIPLAIVQYSTDNASPILQSLMNTKSVLYNVIYVILVIAFTYFYTAITLNPTQMAEDMKRNNGFIPGVKPGKDTADYIDTVMSRITFPGSLFIAFIAIMPALVGWLNVQDAFGQFFGGTSLLILVGVVIDTLQQIESHLMMRHYDGLLNAGHTRGNGGVAAY</sequence>
<dbReference type="PROSITE" id="PS00756">
    <property type="entry name" value="SECY_2"/>
    <property type="match status" value="1"/>
</dbReference>
<feature type="transmembrane region" description="Helical" evidence="10">
    <location>
        <begin position="21"/>
        <end position="42"/>
    </location>
</feature>
<evidence type="ECO:0000256" key="1">
    <source>
        <dbReference type="ARBA" id="ARBA00004141"/>
    </source>
</evidence>
<comment type="caution">
    <text evidence="14">The sequence shown here is derived from an EMBL/GenBank/DDBJ whole genome shotgun (WGS) entry which is preliminary data.</text>
</comment>
<dbReference type="SUPFAM" id="SSF103491">
    <property type="entry name" value="Preprotein translocase SecY subunit"/>
    <property type="match status" value="1"/>
</dbReference>
<evidence type="ECO:0000256" key="5">
    <source>
        <dbReference type="ARBA" id="ARBA00022927"/>
    </source>
</evidence>
<feature type="transmembrane region" description="Helical" evidence="10">
    <location>
        <begin position="148"/>
        <end position="173"/>
    </location>
</feature>
<evidence type="ECO:0000256" key="4">
    <source>
        <dbReference type="ARBA" id="ARBA00022692"/>
    </source>
</evidence>
<evidence type="ECO:0000256" key="11">
    <source>
        <dbReference type="RuleBase" id="RU000537"/>
    </source>
</evidence>
<keyword evidence="15" id="KW-1185">Reference proteome</keyword>
<dbReference type="InterPro" id="IPR030659">
    <property type="entry name" value="SecY_CS"/>
</dbReference>
<keyword evidence="7 10" id="KW-0811">Translocation</keyword>
<feature type="transmembrane region" description="Helical" evidence="10">
    <location>
        <begin position="116"/>
        <end position="136"/>
    </location>
</feature>
<dbReference type="Pfam" id="PF00344">
    <property type="entry name" value="SecY"/>
    <property type="match status" value="1"/>
</dbReference>
<evidence type="ECO:0000256" key="7">
    <source>
        <dbReference type="ARBA" id="ARBA00023010"/>
    </source>
</evidence>
<organism evidence="14 15">
    <name type="scientific">Prevotella brunnea</name>
    <dbReference type="NCBI Taxonomy" id="2508867"/>
    <lineage>
        <taxon>Bacteria</taxon>
        <taxon>Pseudomonadati</taxon>
        <taxon>Bacteroidota</taxon>
        <taxon>Bacteroidia</taxon>
        <taxon>Bacteroidales</taxon>
        <taxon>Prevotellaceae</taxon>
        <taxon>Prevotella</taxon>
    </lineage>
</organism>
<feature type="transmembrane region" description="Helical" evidence="10">
    <location>
        <begin position="369"/>
        <end position="390"/>
    </location>
</feature>
<dbReference type="InterPro" id="IPR026593">
    <property type="entry name" value="SecY"/>
</dbReference>
<feature type="transmembrane region" description="Helical" evidence="10">
    <location>
        <begin position="396"/>
        <end position="416"/>
    </location>
</feature>
<feature type="transmembrane region" description="Helical" evidence="10">
    <location>
        <begin position="269"/>
        <end position="291"/>
    </location>
</feature>
<dbReference type="GO" id="GO:0043952">
    <property type="term" value="P:protein transport by the Sec complex"/>
    <property type="evidence" value="ECO:0007669"/>
    <property type="project" value="UniProtKB-UniRule"/>
</dbReference>
<feature type="transmembrane region" description="Helical" evidence="10">
    <location>
        <begin position="180"/>
        <end position="197"/>
    </location>
</feature>
<feature type="transmembrane region" description="Helical" evidence="10">
    <location>
        <begin position="311"/>
        <end position="333"/>
    </location>
</feature>
<keyword evidence="4 10" id="KW-0812">Transmembrane</keyword>
<dbReference type="GO" id="GO:0065002">
    <property type="term" value="P:intracellular protein transmembrane transport"/>
    <property type="evidence" value="ECO:0007669"/>
    <property type="project" value="UniProtKB-UniRule"/>
</dbReference>
<evidence type="ECO:0000256" key="8">
    <source>
        <dbReference type="ARBA" id="ARBA00023136"/>
    </source>
</evidence>
<feature type="transmembrane region" description="Helical" evidence="10">
    <location>
        <begin position="217"/>
        <end position="237"/>
    </location>
</feature>
<dbReference type="HAMAP" id="MF_01465">
    <property type="entry name" value="SecY"/>
    <property type="match status" value="1"/>
</dbReference>
<name>A0A5C8GLL5_9BACT</name>
<evidence type="ECO:0000313" key="14">
    <source>
        <dbReference type="EMBL" id="TXJ62650.1"/>
    </source>
</evidence>
<comment type="subunit">
    <text evidence="10">Component of the Sec protein translocase complex. Heterotrimer consisting of SecY, SecE and SecG subunits. The heterotrimers can form oligomers, although 1 heterotrimer is thought to be able to translocate proteins. Interacts with the ribosome. Interacts with SecDF, and other proteins may be involved. Interacts with SecA.</text>
</comment>
<dbReference type="Proteomes" id="UP000321612">
    <property type="component" value="Unassembled WGS sequence"/>
</dbReference>
<evidence type="ECO:0000256" key="10">
    <source>
        <dbReference type="HAMAP-Rule" id="MF_01465"/>
    </source>
</evidence>
<protein>
    <recommendedName>
        <fullName evidence="9 10">Protein translocase subunit SecY</fullName>
    </recommendedName>
</protein>
<dbReference type="NCBIfam" id="TIGR00967">
    <property type="entry name" value="3a0501s007"/>
    <property type="match status" value="1"/>
</dbReference>
<dbReference type="PROSITE" id="PS00755">
    <property type="entry name" value="SECY_1"/>
    <property type="match status" value="1"/>
</dbReference>
<dbReference type="InterPro" id="IPR002208">
    <property type="entry name" value="SecY/SEC61-alpha"/>
</dbReference>
<evidence type="ECO:0000256" key="12">
    <source>
        <dbReference type="RuleBase" id="RU003484"/>
    </source>
</evidence>
<evidence type="ECO:0000256" key="6">
    <source>
        <dbReference type="ARBA" id="ARBA00022989"/>
    </source>
</evidence>
<keyword evidence="3 10" id="KW-0813">Transport</keyword>
<evidence type="ECO:0000256" key="2">
    <source>
        <dbReference type="ARBA" id="ARBA00005751"/>
    </source>
</evidence>
<dbReference type="EMBL" id="SDIK01000022">
    <property type="protein sequence ID" value="TXJ62650.1"/>
    <property type="molecule type" value="Genomic_DNA"/>
</dbReference>